<proteinExistence type="predicted"/>
<dbReference type="OrthoDB" id="7219931at2"/>
<reference evidence="1 2" key="1">
    <citation type="submission" date="2018-08" db="EMBL/GenBank/DDBJ databases">
        <title>Komagataeibacter sp. AV 382.</title>
        <authorList>
            <person name="Skraban J."/>
            <person name="Trcek J."/>
        </authorList>
    </citation>
    <scope>NUCLEOTIDE SEQUENCE [LARGE SCALE GENOMIC DNA]</scope>
    <source>
        <strain evidence="1 2">AV 382</strain>
    </source>
</reference>
<keyword evidence="2" id="KW-1185">Reference proteome</keyword>
<dbReference type="AlphaFoldDB" id="A0A371YWX5"/>
<evidence type="ECO:0000313" key="1">
    <source>
        <dbReference type="EMBL" id="RFD18725.1"/>
    </source>
</evidence>
<protein>
    <submittedName>
        <fullName evidence="1">Uncharacterized protein</fullName>
    </submittedName>
</protein>
<dbReference type="EMBL" id="QUWV01000164">
    <property type="protein sequence ID" value="RFD18725.1"/>
    <property type="molecule type" value="Genomic_DNA"/>
</dbReference>
<name>A0A371YWX5_9PROT</name>
<dbReference type="RefSeq" id="WP_116704138.1">
    <property type="nucleotide sequence ID" value="NZ_QUWV01000164.1"/>
</dbReference>
<gene>
    <name evidence="1" type="ORF">DY926_15220</name>
</gene>
<evidence type="ECO:0000313" key="2">
    <source>
        <dbReference type="Proteomes" id="UP000262371"/>
    </source>
</evidence>
<dbReference type="Proteomes" id="UP000262371">
    <property type="component" value="Unassembled WGS sequence"/>
</dbReference>
<comment type="caution">
    <text evidence="1">The sequence shown here is derived from an EMBL/GenBank/DDBJ whole genome shotgun (WGS) entry which is preliminary data.</text>
</comment>
<sequence>MNHVTKARPSIVTEYRPAAPAIAALIDARREGMAILPCNVSPALASQARLQLEQARAAMCPASPQIVMAWLKKLAGMVANPPSDEGDIRASVEAIMEVCGELPAGVWSVASRQAWCRQPAVNGRLPGTFWPRPAELYALLRPIADRIAREVEGCKEILAVADRKPAAQRAGPTEAERAAVAAQMEALRRERKAQREAEEARVRQFGDYMPGNDTTLRGWDLIRALEADLPKMTGDMRAFTLERISMLKVAAEAADTLLEHTKNG</sequence>
<organism evidence="1 2">
    <name type="scientific">Komagataeibacter melaceti</name>
    <dbReference type="NCBI Taxonomy" id="2766577"/>
    <lineage>
        <taxon>Bacteria</taxon>
        <taxon>Pseudomonadati</taxon>
        <taxon>Pseudomonadota</taxon>
        <taxon>Alphaproteobacteria</taxon>
        <taxon>Acetobacterales</taxon>
        <taxon>Acetobacteraceae</taxon>
        <taxon>Komagataeibacter</taxon>
    </lineage>
</organism>
<accession>A0A371YWX5</accession>